<evidence type="ECO:0000256" key="3">
    <source>
        <dbReference type="ARBA" id="ARBA00002185"/>
    </source>
</evidence>
<comment type="catalytic activity">
    <reaction evidence="1">
        <text>coproporphyrinogen III + 3 O2 = coproporphyrin III + 3 H2O2</text>
        <dbReference type="Rhea" id="RHEA:43436"/>
        <dbReference type="ChEBI" id="CHEBI:15379"/>
        <dbReference type="ChEBI" id="CHEBI:16240"/>
        <dbReference type="ChEBI" id="CHEBI:57309"/>
        <dbReference type="ChEBI" id="CHEBI:131725"/>
        <dbReference type="EC" id="1.3.3.15"/>
    </reaction>
    <physiologicalReaction direction="left-to-right" evidence="1">
        <dbReference type="Rhea" id="RHEA:43437"/>
    </physiologicalReaction>
</comment>
<dbReference type="EMBL" id="JACBZS010000001">
    <property type="protein sequence ID" value="NYI70883.1"/>
    <property type="molecule type" value="Genomic_DNA"/>
</dbReference>
<evidence type="ECO:0000256" key="11">
    <source>
        <dbReference type="ARBA" id="ARBA00023133"/>
    </source>
</evidence>
<proteinExistence type="inferred from homology"/>
<organism evidence="14 15">
    <name type="scientific">Naumannella cuiyingiana</name>
    <dbReference type="NCBI Taxonomy" id="1347891"/>
    <lineage>
        <taxon>Bacteria</taxon>
        <taxon>Bacillati</taxon>
        <taxon>Actinomycetota</taxon>
        <taxon>Actinomycetes</taxon>
        <taxon>Propionibacteriales</taxon>
        <taxon>Propionibacteriaceae</taxon>
        <taxon>Naumannella</taxon>
    </lineage>
</organism>
<dbReference type="GO" id="GO:0006783">
    <property type="term" value="P:heme biosynthetic process"/>
    <property type="evidence" value="ECO:0007669"/>
    <property type="project" value="UniProtKB-UniRule"/>
</dbReference>
<dbReference type="EC" id="1.3.3.15" evidence="6 12"/>
<keyword evidence="8 12" id="KW-0285">Flavoprotein</keyword>
<dbReference type="Gene3D" id="3.50.50.60">
    <property type="entry name" value="FAD/NAD(P)-binding domain"/>
    <property type="match status" value="1"/>
</dbReference>
<evidence type="ECO:0000256" key="9">
    <source>
        <dbReference type="ARBA" id="ARBA00022827"/>
    </source>
</evidence>
<evidence type="ECO:0000259" key="13">
    <source>
        <dbReference type="Pfam" id="PF01593"/>
    </source>
</evidence>
<comment type="caution">
    <text evidence="14">The sequence shown here is derived from an EMBL/GenBank/DDBJ whole genome shotgun (WGS) entry which is preliminary data.</text>
</comment>
<evidence type="ECO:0000256" key="4">
    <source>
        <dbReference type="ARBA" id="ARBA00004744"/>
    </source>
</evidence>
<dbReference type="InterPro" id="IPR050464">
    <property type="entry name" value="Zeta_carotene_desat/Oxidored"/>
</dbReference>
<feature type="domain" description="Amine oxidase" evidence="13">
    <location>
        <begin position="27"/>
        <end position="464"/>
    </location>
</feature>
<dbReference type="InterPro" id="IPR004572">
    <property type="entry name" value="Protoporphyrinogen_oxidase"/>
</dbReference>
<dbReference type="AlphaFoldDB" id="A0A7Z0D8H6"/>
<dbReference type="InterPro" id="IPR002937">
    <property type="entry name" value="Amino_oxidase"/>
</dbReference>
<evidence type="ECO:0000256" key="1">
    <source>
        <dbReference type="ARBA" id="ARBA00001755"/>
    </source>
</evidence>
<keyword evidence="11 12" id="KW-0350">Heme biosynthesis</keyword>
<dbReference type="Gene3D" id="1.10.3110.10">
    <property type="entry name" value="protoporphyrinogen ix oxidase, domain 3"/>
    <property type="match status" value="1"/>
</dbReference>
<comment type="cofactor">
    <cofactor evidence="2 12">
        <name>FAD</name>
        <dbReference type="ChEBI" id="CHEBI:57692"/>
    </cofactor>
</comment>
<comment type="pathway">
    <text evidence="4 12">Porphyrin-containing compound metabolism; protoheme biosynthesis.</text>
</comment>
<dbReference type="Pfam" id="PF01593">
    <property type="entry name" value="Amino_oxidase"/>
    <property type="match status" value="1"/>
</dbReference>
<reference evidence="14 15" key="1">
    <citation type="submission" date="2020-07" db="EMBL/GenBank/DDBJ databases">
        <title>Sequencing the genomes of 1000 actinobacteria strains.</title>
        <authorList>
            <person name="Klenk H.-P."/>
        </authorList>
    </citation>
    <scope>NUCLEOTIDE SEQUENCE [LARGE SCALE GENOMIC DNA]</scope>
    <source>
        <strain evidence="14 15">DSM 103164</strain>
    </source>
</reference>
<gene>
    <name evidence="14" type="ORF">GGQ54_001443</name>
</gene>
<evidence type="ECO:0000256" key="8">
    <source>
        <dbReference type="ARBA" id="ARBA00022630"/>
    </source>
</evidence>
<dbReference type="GO" id="GO:0004729">
    <property type="term" value="F:oxygen-dependent protoporphyrinogen oxidase activity"/>
    <property type="evidence" value="ECO:0007669"/>
    <property type="project" value="UniProtKB-UniRule"/>
</dbReference>
<comment type="subcellular location">
    <subcellularLocation>
        <location evidence="12">Cytoplasm</location>
    </subcellularLocation>
</comment>
<keyword evidence="10 12" id="KW-0560">Oxidoreductase</keyword>
<dbReference type="SUPFAM" id="SSF54373">
    <property type="entry name" value="FAD-linked reductases, C-terminal domain"/>
    <property type="match status" value="1"/>
</dbReference>
<dbReference type="NCBIfam" id="TIGR00562">
    <property type="entry name" value="proto_IX_ox"/>
    <property type="match status" value="1"/>
</dbReference>
<accession>A0A7Z0D8H6</accession>
<keyword evidence="9 12" id="KW-0274">FAD</keyword>
<keyword evidence="12" id="KW-0963">Cytoplasm</keyword>
<dbReference type="RefSeq" id="WP_179444782.1">
    <property type="nucleotide sequence ID" value="NZ_JACBZS010000001.1"/>
</dbReference>
<evidence type="ECO:0000313" key="15">
    <source>
        <dbReference type="Proteomes" id="UP000527616"/>
    </source>
</evidence>
<evidence type="ECO:0000256" key="5">
    <source>
        <dbReference type="ARBA" id="ARBA00008310"/>
    </source>
</evidence>
<dbReference type="Proteomes" id="UP000527616">
    <property type="component" value="Unassembled WGS sequence"/>
</dbReference>
<keyword evidence="15" id="KW-1185">Reference proteome</keyword>
<evidence type="ECO:0000313" key="14">
    <source>
        <dbReference type="EMBL" id="NYI70883.1"/>
    </source>
</evidence>
<sequence length="467" mass="47590">MADHQPRQNAAEPAHQDSAVIVIGGGITGLATAWALHRAGRSVLVFEAAGRVGGQIRTERLPAALGGGLVDVGAESIHLGTPQLARLVGELGLRDSVVGAEPGASRLVTARGLRPLPAGIAPTGPTRLWPVLRSGILSPAGLARAGLEPLTARRRFARDVSVGEFVRARFGDEVAETFVDPLLGNLHAGDIDRLSLSSVAPQLAPAAATGRSLVLRRRRPGGTPGPLFASWPDGLSRLPSALAEGLPAGTVRTGTPVRGLRRGGDGWTVLTDAGESAAGEVVLAVPGAVAAALLEPEFPGLGAELTAGRTADVATIVLAYPRAAAEGRLAGNGVLLRTDSGRVLKAATWLSRKWARLRDPELFLVRASAGRAGVDELSGFDDAGLAGRIHRDLAEVTGLAAEPVGSLVTRWPGAFPQLEVGHAARMAAVRARVAGSGLHLAGAAVDGLGLSATVRSALAAAEAISAA</sequence>
<protein>
    <recommendedName>
        <fullName evidence="7 12">Coproporphyrinogen III oxidase</fullName>
        <ecNumber evidence="6 12">1.3.3.15</ecNumber>
    </recommendedName>
</protein>
<dbReference type="Gene3D" id="3.90.660.20">
    <property type="entry name" value="Protoporphyrinogen oxidase, mitochondrial, domain 2"/>
    <property type="match status" value="1"/>
</dbReference>
<comment type="similarity">
    <text evidence="5 12">Belongs to the protoporphyrinogen/coproporphyrinogen oxidase family. Coproporphyrinogen III oxidase subfamily.</text>
</comment>
<evidence type="ECO:0000256" key="7">
    <source>
        <dbReference type="ARBA" id="ARBA00019046"/>
    </source>
</evidence>
<dbReference type="PANTHER" id="PTHR42923:SF3">
    <property type="entry name" value="PROTOPORPHYRINOGEN OXIDASE"/>
    <property type="match status" value="1"/>
</dbReference>
<comment type="function">
    <text evidence="3 12">Involved in coproporphyrin-dependent heme b biosynthesis. Catalyzes the oxidation of coproporphyrinogen III to coproporphyrin III.</text>
</comment>
<evidence type="ECO:0000256" key="6">
    <source>
        <dbReference type="ARBA" id="ARBA00012402"/>
    </source>
</evidence>
<dbReference type="InterPro" id="IPR036188">
    <property type="entry name" value="FAD/NAD-bd_sf"/>
</dbReference>
<dbReference type="GO" id="GO:0005737">
    <property type="term" value="C:cytoplasm"/>
    <property type="evidence" value="ECO:0007669"/>
    <property type="project" value="UniProtKB-SubCell"/>
</dbReference>
<dbReference type="PANTHER" id="PTHR42923">
    <property type="entry name" value="PROTOPORPHYRINOGEN OXIDASE"/>
    <property type="match status" value="1"/>
</dbReference>
<evidence type="ECO:0000256" key="10">
    <source>
        <dbReference type="ARBA" id="ARBA00023002"/>
    </source>
</evidence>
<name>A0A7Z0D8H6_9ACTN</name>
<evidence type="ECO:0000256" key="12">
    <source>
        <dbReference type="RuleBase" id="RU364052"/>
    </source>
</evidence>
<dbReference type="UniPathway" id="UPA00252"/>
<dbReference type="SUPFAM" id="SSF51905">
    <property type="entry name" value="FAD/NAD(P)-binding domain"/>
    <property type="match status" value="1"/>
</dbReference>
<evidence type="ECO:0000256" key="2">
    <source>
        <dbReference type="ARBA" id="ARBA00001974"/>
    </source>
</evidence>